<comment type="caution">
    <text evidence="1">The sequence shown here is derived from an EMBL/GenBank/DDBJ whole genome shotgun (WGS) entry which is preliminary data.</text>
</comment>
<reference evidence="1 2" key="1">
    <citation type="journal article" date="2021" name="BMC Genomics">
        <title>Datura genome reveals duplications of psychoactive alkaloid biosynthetic genes and high mutation rate following tissue culture.</title>
        <authorList>
            <person name="Rajewski A."/>
            <person name="Carter-House D."/>
            <person name="Stajich J."/>
            <person name="Litt A."/>
        </authorList>
    </citation>
    <scope>NUCLEOTIDE SEQUENCE [LARGE SCALE GENOMIC DNA]</scope>
    <source>
        <strain evidence="1">AR-01</strain>
    </source>
</reference>
<dbReference type="Proteomes" id="UP000823775">
    <property type="component" value="Unassembled WGS sequence"/>
</dbReference>
<organism evidence="1 2">
    <name type="scientific">Datura stramonium</name>
    <name type="common">Jimsonweed</name>
    <name type="synonym">Common thornapple</name>
    <dbReference type="NCBI Taxonomy" id="4076"/>
    <lineage>
        <taxon>Eukaryota</taxon>
        <taxon>Viridiplantae</taxon>
        <taxon>Streptophyta</taxon>
        <taxon>Embryophyta</taxon>
        <taxon>Tracheophyta</taxon>
        <taxon>Spermatophyta</taxon>
        <taxon>Magnoliopsida</taxon>
        <taxon>eudicotyledons</taxon>
        <taxon>Gunneridae</taxon>
        <taxon>Pentapetalae</taxon>
        <taxon>asterids</taxon>
        <taxon>lamiids</taxon>
        <taxon>Solanales</taxon>
        <taxon>Solanaceae</taxon>
        <taxon>Solanoideae</taxon>
        <taxon>Datureae</taxon>
        <taxon>Datura</taxon>
    </lineage>
</organism>
<name>A0ABS8WV24_DATST</name>
<keyword evidence="2" id="KW-1185">Reference proteome</keyword>
<gene>
    <name evidence="1" type="ORF">HAX54_000718</name>
</gene>
<sequence length="122" mass="14000">MVLANTQEEPQVEGRIELKQDIGQFGSSIHDLQGLLNASETQLQSVVDTSQCMKQEEEAQPLDYSFLADADVEDMDKNALRTEQDFKCRVMYVSLDFEVKYVVTLPYDGWMMTVIREISHVF</sequence>
<evidence type="ECO:0000313" key="2">
    <source>
        <dbReference type="Proteomes" id="UP000823775"/>
    </source>
</evidence>
<protein>
    <submittedName>
        <fullName evidence="1">Uncharacterized protein</fullName>
    </submittedName>
</protein>
<accession>A0ABS8WV24</accession>
<evidence type="ECO:0000313" key="1">
    <source>
        <dbReference type="EMBL" id="MCE3215063.1"/>
    </source>
</evidence>
<proteinExistence type="predicted"/>
<dbReference type="EMBL" id="JACEIK010010222">
    <property type="protein sequence ID" value="MCE3215063.1"/>
    <property type="molecule type" value="Genomic_DNA"/>
</dbReference>